<reference evidence="1 2" key="1">
    <citation type="submission" date="2011-02" db="EMBL/GenBank/DDBJ databases">
        <title>The Genome Sequence of Sphaeroforma arctica JP610.</title>
        <authorList>
            <consortium name="The Broad Institute Genome Sequencing Platform"/>
            <person name="Russ C."/>
            <person name="Cuomo C."/>
            <person name="Young S.K."/>
            <person name="Zeng Q."/>
            <person name="Gargeya S."/>
            <person name="Alvarado L."/>
            <person name="Berlin A."/>
            <person name="Chapman S.B."/>
            <person name="Chen Z."/>
            <person name="Freedman E."/>
            <person name="Gellesch M."/>
            <person name="Goldberg J."/>
            <person name="Griggs A."/>
            <person name="Gujja S."/>
            <person name="Heilman E."/>
            <person name="Heiman D."/>
            <person name="Howarth C."/>
            <person name="Mehta T."/>
            <person name="Neiman D."/>
            <person name="Pearson M."/>
            <person name="Roberts A."/>
            <person name="Saif S."/>
            <person name="Shea T."/>
            <person name="Shenoy N."/>
            <person name="Sisk P."/>
            <person name="Stolte C."/>
            <person name="Sykes S."/>
            <person name="White J."/>
            <person name="Yandava C."/>
            <person name="Burger G."/>
            <person name="Gray M.W."/>
            <person name="Holland P.W.H."/>
            <person name="King N."/>
            <person name="Lang F.B.F."/>
            <person name="Roger A.J."/>
            <person name="Ruiz-Trillo I."/>
            <person name="Haas B."/>
            <person name="Nusbaum C."/>
            <person name="Birren B."/>
        </authorList>
    </citation>
    <scope>NUCLEOTIDE SEQUENCE [LARGE SCALE GENOMIC DNA]</scope>
    <source>
        <strain evidence="1 2">JP610</strain>
    </source>
</reference>
<dbReference type="GeneID" id="25917181"/>
<organism evidence="1 2">
    <name type="scientific">Sphaeroforma arctica JP610</name>
    <dbReference type="NCBI Taxonomy" id="667725"/>
    <lineage>
        <taxon>Eukaryota</taxon>
        <taxon>Ichthyosporea</taxon>
        <taxon>Ichthyophonida</taxon>
        <taxon>Sphaeroforma</taxon>
    </lineage>
</organism>
<proteinExistence type="predicted"/>
<dbReference type="AlphaFoldDB" id="A0A0L0F2F2"/>
<sequence length="58" mass="5873">QGPTTSAEDQAKVAALKAQMASTDQRLQGDGASGASATLESIPDVAIGAGRQKYVLIK</sequence>
<feature type="non-terminal residue" evidence="1">
    <location>
        <position position="58"/>
    </location>
</feature>
<dbReference type="EMBL" id="KQ250227">
    <property type="protein sequence ID" value="KNC70796.1"/>
    <property type="molecule type" value="Genomic_DNA"/>
</dbReference>
<evidence type="ECO:0000313" key="2">
    <source>
        <dbReference type="Proteomes" id="UP000054560"/>
    </source>
</evidence>
<evidence type="ECO:0000313" key="1">
    <source>
        <dbReference type="EMBL" id="KNC70796.1"/>
    </source>
</evidence>
<dbReference type="Proteomes" id="UP000054560">
    <property type="component" value="Unassembled WGS sequence"/>
</dbReference>
<dbReference type="RefSeq" id="XP_014144698.1">
    <property type="nucleotide sequence ID" value="XM_014289223.1"/>
</dbReference>
<feature type="non-terminal residue" evidence="1">
    <location>
        <position position="1"/>
    </location>
</feature>
<protein>
    <recommendedName>
        <fullName evidence="3">WHEP-TRS domain-containing protein</fullName>
    </recommendedName>
</protein>
<evidence type="ECO:0008006" key="3">
    <source>
        <dbReference type="Google" id="ProtNLM"/>
    </source>
</evidence>
<accession>A0A0L0F2F2</accession>
<gene>
    <name evidence="1" type="ORF">SARC_16677</name>
</gene>
<name>A0A0L0F2F2_9EUKA</name>
<keyword evidence="2" id="KW-1185">Reference proteome</keyword>